<name>A0A5S9RAC2_MYCVN</name>
<dbReference type="Proteomes" id="UP000430146">
    <property type="component" value="Unassembled WGS sequence"/>
</dbReference>
<keyword evidence="2" id="KW-0812">Transmembrane</keyword>
<keyword evidence="2" id="KW-0472">Membrane</keyword>
<gene>
    <name evidence="3" type="ORF">AELLOGFF_02246</name>
</gene>
<reference evidence="3 4" key="1">
    <citation type="submission" date="2019-11" db="EMBL/GenBank/DDBJ databases">
        <authorList>
            <person name="Holert J."/>
        </authorList>
    </citation>
    <scope>NUCLEOTIDE SEQUENCE [LARGE SCALE GENOMIC DNA]</scope>
    <source>
        <strain evidence="3">BC8_1</strain>
    </source>
</reference>
<feature type="region of interest" description="Disordered" evidence="1">
    <location>
        <begin position="1"/>
        <end position="24"/>
    </location>
</feature>
<evidence type="ECO:0000313" key="4">
    <source>
        <dbReference type="Proteomes" id="UP000430146"/>
    </source>
</evidence>
<evidence type="ECO:0000256" key="1">
    <source>
        <dbReference type="SAM" id="MobiDB-lite"/>
    </source>
</evidence>
<protein>
    <submittedName>
        <fullName evidence="3">Uncharacterized protein</fullName>
    </submittedName>
</protein>
<keyword evidence="2" id="KW-1133">Transmembrane helix</keyword>
<proteinExistence type="predicted"/>
<organism evidence="3 4">
    <name type="scientific">Mycolicibacterium vanbaalenii</name>
    <name type="common">Mycobacterium vanbaalenii</name>
    <dbReference type="NCBI Taxonomy" id="110539"/>
    <lineage>
        <taxon>Bacteria</taxon>
        <taxon>Bacillati</taxon>
        <taxon>Actinomycetota</taxon>
        <taxon>Actinomycetes</taxon>
        <taxon>Mycobacteriales</taxon>
        <taxon>Mycobacteriaceae</taxon>
        <taxon>Mycolicibacterium</taxon>
    </lineage>
</organism>
<evidence type="ECO:0000313" key="3">
    <source>
        <dbReference type="EMBL" id="CAA0137467.1"/>
    </source>
</evidence>
<keyword evidence="4" id="KW-1185">Reference proteome</keyword>
<sequence length="138" mass="14069">MSPHPDSTLVDRQSGSALSANANTQKRANTMKNLTAVTAVTAIAAGFTAAFIGLAGPAAAGPLPPKAGPSGTSAADTIAALEADGNRVIVNRQGATALDNAEVVSVRQGQPIREYVWDAQGDDRILQTTGNVVFVDVK</sequence>
<dbReference type="AlphaFoldDB" id="A0A5S9RAC2"/>
<evidence type="ECO:0000256" key="2">
    <source>
        <dbReference type="SAM" id="Phobius"/>
    </source>
</evidence>
<feature type="compositionally biased region" description="Polar residues" evidence="1">
    <location>
        <begin position="10"/>
        <end position="24"/>
    </location>
</feature>
<dbReference type="EMBL" id="CACSIP010000075">
    <property type="protein sequence ID" value="CAA0137467.1"/>
    <property type="molecule type" value="Genomic_DNA"/>
</dbReference>
<accession>A0A5S9RAC2</accession>
<feature type="transmembrane region" description="Helical" evidence="2">
    <location>
        <begin position="34"/>
        <end position="56"/>
    </location>
</feature>